<proteinExistence type="predicted"/>
<evidence type="ECO:0000313" key="3">
    <source>
        <dbReference type="EMBL" id="CAB4187603.1"/>
    </source>
</evidence>
<dbReference type="EMBL" id="LR797108">
    <property type="protein sequence ID" value="CAB4187603.1"/>
    <property type="molecule type" value="Genomic_DNA"/>
</dbReference>
<protein>
    <submittedName>
        <fullName evidence="3">Uncharacterized protein</fullName>
    </submittedName>
</protein>
<gene>
    <name evidence="2" type="ORF">UFOVP1007_49</name>
    <name evidence="3" type="ORF">UFOVP1159_49</name>
    <name evidence="1" type="ORF">UFOVP927_14</name>
</gene>
<name>A0A6J5QSR4_9CAUD</name>
<sequence>MNRLHLLTCIQNAERSGFLHFAAIARAKGA</sequence>
<evidence type="ECO:0000313" key="2">
    <source>
        <dbReference type="EMBL" id="CAB4178284.1"/>
    </source>
</evidence>
<accession>A0A6J5QSR4</accession>
<organism evidence="3">
    <name type="scientific">uncultured Caudovirales phage</name>
    <dbReference type="NCBI Taxonomy" id="2100421"/>
    <lineage>
        <taxon>Viruses</taxon>
        <taxon>Duplodnaviria</taxon>
        <taxon>Heunggongvirae</taxon>
        <taxon>Uroviricota</taxon>
        <taxon>Caudoviricetes</taxon>
        <taxon>Peduoviridae</taxon>
        <taxon>Maltschvirus</taxon>
        <taxon>Maltschvirus maltsch</taxon>
    </lineage>
</organism>
<dbReference type="EMBL" id="LR796958">
    <property type="protein sequence ID" value="CAB4178284.1"/>
    <property type="molecule type" value="Genomic_DNA"/>
</dbReference>
<reference evidence="3" key="1">
    <citation type="submission" date="2020-05" db="EMBL/GenBank/DDBJ databases">
        <authorList>
            <person name="Chiriac C."/>
            <person name="Salcher M."/>
            <person name="Ghai R."/>
            <person name="Kavagutti S V."/>
        </authorList>
    </citation>
    <scope>NUCLEOTIDE SEQUENCE</scope>
</reference>
<evidence type="ECO:0000313" key="1">
    <source>
        <dbReference type="EMBL" id="CAB4171590.1"/>
    </source>
</evidence>
<dbReference type="EMBL" id="LR796868">
    <property type="protein sequence ID" value="CAB4171590.1"/>
    <property type="molecule type" value="Genomic_DNA"/>
</dbReference>